<dbReference type="RefSeq" id="WP_142832159.1">
    <property type="nucleotide sequence ID" value="NZ_CP117269.1"/>
</dbReference>
<dbReference type="EMBL" id="CP117269">
    <property type="protein sequence ID" value="WFS26313.1"/>
    <property type="molecule type" value="Genomic_DNA"/>
</dbReference>
<evidence type="ECO:0000313" key="1">
    <source>
        <dbReference type="EMBL" id="WFS26313.1"/>
    </source>
</evidence>
<keyword evidence="2" id="KW-1185">Reference proteome</keyword>
<reference evidence="1" key="2">
    <citation type="journal article" date="2023" name="MicrobiologyOpen">
        <title>Genomics of the tumorigenes clade of the family Rhizobiaceae and description of Rhizobium rhododendri sp. nov.</title>
        <authorList>
            <person name="Kuzmanovic N."/>
            <person name="diCenzo G.C."/>
            <person name="Bunk B."/>
            <person name="Sproeer C."/>
            <person name="Fruehling A."/>
            <person name="Neumann-Schaal M."/>
            <person name="Overmann J."/>
            <person name="Smalla K."/>
        </authorList>
    </citation>
    <scope>NUCLEOTIDE SEQUENCE</scope>
    <source>
        <strain evidence="1">Rho-6.2</strain>
        <plasmid evidence="1">pTi6.2</plasmid>
    </source>
</reference>
<reference evidence="1" key="1">
    <citation type="journal article" date="2019" name="Phytopathology">
        <title>A Novel Group of Rhizobium tumorigenes-Like Agrobacteria Associated with Crown Gall Disease of Rhododendron and Blueberry.</title>
        <authorList>
            <person name="Kuzmanovic N."/>
            <person name="Behrens P."/>
            <person name="Idczak E."/>
            <person name="Wagner S."/>
            <person name="Gotz M."/>
            <person name="Sproer C."/>
            <person name="Bunk B."/>
            <person name="Overmann J."/>
            <person name="Smalla K."/>
        </authorList>
    </citation>
    <scope>NUCLEOTIDE SEQUENCE</scope>
    <source>
        <strain evidence="1">Rho-6.2</strain>
    </source>
</reference>
<name>A0ABY8ISZ6_9HYPH</name>
<dbReference type="Gene3D" id="3.90.1300.10">
    <property type="entry name" value="Amidase signature (AS) domain"/>
    <property type="match status" value="1"/>
</dbReference>
<sequence length="354" mass="38628">MEDVELETDDGLSVPPELIPSKAIIYLRYERGNERTLQISDDAIVGQALRQLENNAAHIADVVTESAAGRKIPNAWGEEFVAGPLGSPLAHAISTRPETIGLGQDINGQLLVAASMSGVIGFYGPRNSGSIARGRLIFLGHDVRDIRHSWLKSLSLDDEALQAFEADDEFDQQSAIASIVPRVHLAKGRFWDTAHFDARTNYALAIREFEKVGIEVVPTENLITEECRAAATLIARNPLDTAGQQKLQDLRGTYRLPVSEGIFLLPTSGLAAPLITEWPLKPGRYDPDPFETIMPVLLSNSAAITVPNGFSAEGLPMGLTLAGPLTMLARLLMLAQWFQAATNWPTVPKDYQRL</sequence>
<proteinExistence type="predicted"/>
<organism evidence="1 2">
    <name type="scientific">Rhizobium rhododendri</name>
    <dbReference type="NCBI Taxonomy" id="2506430"/>
    <lineage>
        <taxon>Bacteria</taxon>
        <taxon>Pseudomonadati</taxon>
        <taxon>Pseudomonadota</taxon>
        <taxon>Alphaproteobacteria</taxon>
        <taxon>Hyphomicrobiales</taxon>
        <taxon>Rhizobiaceae</taxon>
        <taxon>Rhizobium/Agrobacterium group</taxon>
        <taxon>Rhizobium</taxon>
    </lineage>
</organism>
<gene>
    <name evidence="1" type="ORF">PR018_25130</name>
</gene>
<dbReference type="InterPro" id="IPR036928">
    <property type="entry name" value="AS_sf"/>
</dbReference>
<geneLocation type="plasmid" evidence="1 2">
    <name>pTi6.2</name>
</geneLocation>
<accession>A0ABY8ISZ6</accession>
<protein>
    <recommendedName>
        <fullName evidence="3">Amidase domain-containing protein</fullName>
    </recommendedName>
</protein>
<dbReference type="Proteomes" id="UP000318939">
    <property type="component" value="Plasmid pTi6.2"/>
</dbReference>
<evidence type="ECO:0000313" key="2">
    <source>
        <dbReference type="Proteomes" id="UP000318939"/>
    </source>
</evidence>
<keyword evidence="1" id="KW-0614">Plasmid</keyword>
<dbReference type="SUPFAM" id="SSF75304">
    <property type="entry name" value="Amidase signature (AS) enzymes"/>
    <property type="match status" value="1"/>
</dbReference>
<evidence type="ECO:0008006" key="3">
    <source>
        <dbReference type="Google" id="ProtNLM"/>
    </source>
</evidence>